<feature type="compositionally biased region" description="Basic and acidic residues" evidence="7">
    <location>
        <begin position="871"/>
        <end position="886"/>
    </location>
</feature>
<sequence>MDAHILSRALEKHARRSSSSGTTTPDRLVPFPIRLIYEKPPRRRRSVSPITIKPRNDDFYRFWDRFLVASANRAPNTSALGRRLEQTLKDASDEDNGLHTQESTAASYEQAKKECVEKVQAIVDECTRLNQKYRDRHFEVELAQHDCIVPLVDADGNYSNSTMIQPSGVKRVMDIFENPTFNAEGACGDDVMQGSLGNCWFIAALVSVAAKPGLMQRLCVARDEAVGVYGFVFFRDGTWIPEIVDDRLFIHVSDGDDLFIGKYVDERQTRSTFNNSNDITKLRETLQKGGDALYFARCRDSQDTWLPLIEKAYAKAHGDYGSLHGGWVGEGTEDLTGGVSTSLVPSDILDKSLLWKQLMQVNDTYLFSGAAYHYREAGGFGKHAYAVLQAVEHKELRLLKVRFATPSSKHLNKTLLTYVKNPWGNNKNPDQVDGPFNHKFEEWNAELVEQLKFDFKDPGVFWVTLDNFLRYFESVQRTRLFDETWTLTQQWTSIEVPAGVATYLETSFHLTLSHAGPVVIVLAQPDISYFQGLQGRYTYCLHFRVYNTGDGTKFLARSMHVSSGNYTNTRSVSVDLNLDAGTYNILIKIEPTRTSYRTAESVIESEAPYRKQKLLQTGRNFELAHAKGKLREKEVEVRRQKKEQTREKTREQQAKMRKRRYETKARDKKRRDRIAQEKKVRETGYLLRRAGYVPVPPPPQPSNLDPPIFNMPYSGKVTGCIDVLDDDPNAELNDDDFEWDSDMDGDVYSSPSEDEKDWYADDPWNALLVLGLRVCSQASGVTIKVRDGTETDDEEDTPSASTEEIKDPEVSKADAGEQKDGNAGQTQPGDSKTTPSEDVSKQDSTSNEVKSIPGGEDKSVSATTLGPDGQPLRRSERLKITESKDELFKEHQKDEGINYERRVLYNPEKKKFFKLYAVRALDVKLDNLWPGRIVKAIDCYPQTDTKAEPYDGNIGKTITAGPIAAKFRYMIVVWRTDAGVAAIPLYTLDEAKLRQTRMDEYVSVSTLPLWRGNTPWAGMPILAKFNKEYNCEPKCYADLSRPHWISQWETIYDDVGRIEGGEYSRLMDLLTMKEREFRTAAFAKFDTNDGNSEPWSPWRPDHEHQPKPGVRFANEKSRRMSKKKFQRV</sequence>
<dbReference type="InterPro" id="IPR000169">
    <property type="entry name" value="Pept_cys_AS"/>
</dbReference>
<feature type="active site" evidence="5 6">
    <location>
        <position position="421"/>
    </location>
</feature>
<dbReference type="SUPFAM" id="SSF49758">
    <property type="entry name" value="Calpain large subunit, middle domain (domain III)"/>
    <property type="match status" value="1"/>
</dbReference>
<evidence type="ECO:0000256" key="2">
    <source>
        <dbReference type="ARBA" id="ARBA00022670"/>
    </source>
</evidence>
<evidence type="ECO:0000256" key="5">
    <source>
        <dbReference type="PIRSR" id="PIRSR622684-1"/>
    </source>
</evidence>
<dbReference type="SUPFAM" id="SSF54001">
    <property type="entry name" value="Cysteine proteinases"/>
    <property type="match status" value="1"/>
</dbReference>
<evidence type="ECO:0000256" key="6">
    <source>
        <dbReference type="PROSITE-ProRule" id="PRU00239"/>
    </source>
</evidence>
<dbReference type="GO" id="GO:0004198">
    <property type="term" value="F:calcium-dependent cysteine-type endopeptidase activity"/>
    <property type="evidence" value="ECO:0007669"/>
    <property type="project" value="InterPro"/>
</dbReference>
<feature type="compositionally biased region" description="Basic and acidic residues" evidence="7">
    <location>
        <begin position="803"/>
        <end position="820"/>
    </location>
</feature>
<dbReference type="InterPro" id="IPR036213">
    <property type="entry name" value="Calpain_III_sf"/>
</dbReference>
<evidence type="ECO:0000256" key="3">
    <source>
        <dbReference type="ARBA" id="ARBA00022801"/>
    </source>
</evidence>
<dbReference type="InterPro" id="IPR022684">
    <property type="entry name" value="Calpain_cysteine_protease"/>
</dbReference>
<dbReference type="AlphaFoldDB" id="A0A9P8JF62"/>
<reference evidence="9" key="2">
    <citation type="submission" date="2021-08" db="EMBL/GenBank/DDBJ databases">
        <authorList>
            <person name="Gostincar C."/>
            <person name="Sun X."/>
            <person name="Song Z."/>
            <person name="Gunde-Cimerman N."/>
        </authorList>
    </citation>
    <scope>NUCLEOTIDE SEQUENCE</scope>
    <source>
        <strain evidence="9">EXF-9911</strain>
    </source>
</reference>
<evidence type="ECO:0000313" key="10">
    <source>
        <dbReference type="Proteomes" id="UP000779574"/>
    </source>
</evidence>
<name>A0A9P8JF62_AURME</name>
<feature type="compositionally biased region" description="Basic and acidic residues" evidence="7">
    <location>
        <begin position="632"/>
        <end position="654"/>
    </location>
</feature>
<comment type="caution">
    <text evidence="9">The sequence shown here is derived from an EMBL/GenBank/DDBJ whole genome shotgun (WGS) entry which is preliminary data.</text>
</comment>
<feature type="active site" evidence="5 6">
    <location>
        <position position="383"/>
    </location>
</feature>
<evidence type="ECO:0000256" key="4">
    <source>
        <dbReference type="ARBA" id="ARBA00022807"/>
    </source>
</evidence>
<organism evidence="9 10">
    <name type="scientific">Aureobasidium melanogenum</name>
    <name type="common">Aureobasidium pullulans var. melanogenum</name>
    <dbReference type="NCBI Taxonomy" id="46634"/>
    <lineage>
        <taxon>Eukaryota</taxon>
        <taxon>Fungi</taxon>
        <taxon>Dikarya</taxon>
        <taxon>Ascomycota</taxon>
        <taxon>Pezizomycotina</taxon>
        <taxon>Dothideomycetes</taxon>
        <taxon>Dothideomycetidae</taxon>
        <taxon>Dothideales</taxon>
        <taxon>Saccotheciaceae</taxon>
        <taxon>Aureobasidium</taxon>
    </lineage>
</organism>
<dbReference type="Pfam" id="PF00648">
    <property type="entry name" value="Peptidase_C2"/>
    <property type="match status" value="2"/>
</dbReference>
<feature type="active site" evidence="5 6">
    <location>
        <position position="199"/>
    </location>
</feature>
<dbReference type="PROSITE" id="PS50203">
    <property type="entry name" value="CALPAIN_CAT"/>
    <property type="match status" value="1"/>
</dbReference>
<feature type="region of interest" description="Disordered" evidence="7">
    <location>
        <begin position="632"/>
        <end position="675"/>
    </location>
</feature>
<keyword evidence="2 6" id="KW-0645">Protease</keyword>
<feature type="non-terminal residue" evidence="9">
    <location>
        <position position="1"/>
    </location>
</feature>
<feature type="compositionally biased region" description="Acidic residues" evidence="7">
    <location>
        <begin position="726"/>
        <end position="745"/>
    </location>
</feature>
<dbReference type="Gene3D" id="3.90.70.10">
    <property type="entry name" value="Cysteine proteinases"/>
    <property type="match status" value="1"/>
</dbReference>
<dbReference type="OrthoDB" id="424753at2759"/>
<evidence type="ECO:0000259" key="8">
    <source>
        <dbReference type="PROSITE" id="PS50203"/>
    </source>
</evidence>
<feature type="region of interest" description="Disordered" evidence="7">
    <location>
        <begin position="785"/>
        <end position="886"/>
    </location>
</feature>
<feature type="domain" description="Calpain catalytic" evidence="8">
    <location>
        <begin position="170"/>
        <end position="481"/>
    </location>
</feature>
<feature type="compositionally biased region" description="Basic residues" evidence="7">
    <location>
        <begin position="655"/>
        <end position="672"/>
    </location>
</feature>
<evidence type="ECO:0000313" key="9">
    <source>
        <dbReference type="EMBL" id="KAG9699942.1"/>
    </source>
</evidence>
<evidence type="ECO:0000256" key="1">
    <source>
        <dbReference type="ARBA" id="ARBA00007623"/>
    </source>
</evidence>
<gene>
    <name evidence="9" type="ORF">KCU76_g1131</name>
</gene>
<dbReference type="InterPro" id="IPR001300">
    <property type="entry name" value="Peptidase_C2_calpain_cat"/>
</dbReference>
<dbReference type="PROSITE" id="PS00139">
    <property type="entry name" value="THIOL_PROTEASE_CYS"/>
    <property type="match status" value="1"/>
</dbReference>
<dbReference type="SMART" id="SM00230">
    <property type="entry name" value="CysPc"/>
    <property type="match status" value="1"/>
</dbReference>
<accession>A0A9P8JF62</accession>
<dbReference type="GO" id="GO:0006508">
    <property type="term" value="P:proteolysis"/>
    <property type="evidence" value="ECO:0007669"/>
    <property type="project" value="UniProtKB-KW"/>
</dbReference>
<keyword evidence="3 6" id="KW-0378">Hydrolase</keyword>
<feature type="region of interest" description="Disordered" evidence="7">
    <location>
        <begin position="1088"/>
        <end position="1128"/>
    </location>
</feature>
<feature type="compositionally biased region" description="Polar residues" evidence="7">
    <location>
        <begin position="823"/>
        <end position="849"/>
    </location>
</feature>
<protein>
    <submittedName>
        <fullName evidence="9">Cysteine proteinase</fullName>
    </submittedName>
</protein>
<dbReference type="PANTHER" id="PTHR10183">
    <property type="entry name" value="CALPAIN"/>
    <property type="match status" value="1"/>
</dbReference>
<evidence type="ECO:0000256" key="7">
    <source>
        <dbReference type="SAM" id="MobiDB-lite"/>
    </source>
</evidence>
<dbReference type="EMBL" id="JAHFXF010000024">
    <property type="protein sequence ID" value="KAG9699942.1"/>
    <property type="molecule type" value="Genomic_DNA"/>
</dbReference>
<dbReference type="PANTHER" id="PTHR10183:SF379">
    <property type="entry name" value="CALPAIN-5"/>
    <property type="match status" value="1"/>
</dbReference>
<dbReference type="Proteomes" id="UP000779574">
    <property type="component" value="Unassembled WGS sequence"/>
</dbReference>
<dbReference type="InterPro" id="IPR038765">
    <property type="entry name" value="Papain-like_cys_pep_sf"/>
</dbReference>
<proteinExistence type="inferred from homology"/>
<feature type="compositionally biased region" description="Basic residues" evidence="7">
    <location>
        <begin position="1119"/>
        <end position="1128"/>
    </location>
</feature>
<reference evidence="9" key="1">
    <citation type="journal article" date="2021" name="J Fungi (Basel)">
        <title>Virulence traits and population genomics of the black yeast Aureobasidium melanogenum.</title>
        <authorList>
            <person name="Cernosa A."/>
            <person name="Sun X."/>
            <person name="Gostincar C."/>
            <person name="Fang C."/>
            <person name="Gunde-Cimerman N."/>
            <person name="Song Z."/>
        </authorList>
    </citation>
    <scope>NUCLEOTIDE SEQUENCE</scope>
    <source>
        <strain evidence="9">EXF-9911</strain>
    </source>
</reference>
<keyword evidence="4 6" id="KW-0788">Thiol protease</keyword>
<comment type="similarity">
    <text evidence="1">Belongs to the peptidase C2 family.</text>
</comment>
<feature type="region of interest" description="Disordered" evidence="7">
    <location>
        <begin position="726"/>
        <end position="758"/>
    </location>
</feature>